<dbReference type="AlphaFoldDB" id="A6NY18"/>
<evidence type="ECO:0008006" key="3">
    <source>
        <dbReference type="Google" id="ProtNLM"/>
    </source>
</evidence>
<dbReference type="InterPro" id="IPR036388">
    <property type="entry name" value="WH-like_DNA-bd_sf"/>
</dbReference>
<comment type="caution">
    <text evidence="1">The sequence shown here is derived from an EMBL/GenBank/DDBJ whole genome shotgun (WGS) entry which is preliminary data.</text>
</comment>
<gene>
    <name evidence="1" type="ORF">BACCAP_03114</name>
</gene>
<evidence type="ECO:0000313" key="1">
    <source>
        <dbReference type="EMBL" id="EDM99188.1"/>
    </source>
</evidence>
<evidence type="ECO:0000313" key="2">
    <source>
        <dbReference type="Proteomes" id="UP000003639"/>
    </source>
</evidence>
<organism evidence="1 2">
    <name type="scientific">Pseudoflavonifractor capillosus ATCC 29799</name>
    <dbReference type="NCBI Taxonomy" id="411467"/>
    <lineage>
        <taxon>Bacteria</taxon>
        <taxon>Bacillati</taxon>
        <taxon>Bacillota</taxon>
        <taxon>Clostridia</taxon>
        <taxon>Eubacteriales</taxon>
        <taxon>Oscillospiraceae</taxon>
        <taxon>Pseudoflavonifractor</taxon>
    </lineage>
</organism>
<keyword evidence="2" id="KW-1185">Reference proteome</keyword>
<dbReference type="SUPFAM" id="SSF88659">
    <property type="entry name" value="Sigma3 and sigma4 domains of RNA polymerase sigma factors"/>
    <property type="match status" value="1"/>
</dbReference>
<name>A6NY18_9FIRM</name>
<dbReference type="EMBL" id="AAXG02000028">
    <property type="protein sequence ID" value="EDM99188.1"/>
    <property type="molecule type" value="Genomic_DNA"/>
</dbReference>
<reference evidence="1 2" key="1">
    <citation type="submission" date="2007-04" db="EMBL/GenBank/DDBJ databases">
        <authorList>
            <person name="Fulton L."/>
            <person name="Clifton S."/>
            <person name="Fulton B."/>
            <person name="Xu J."/>
            <person name="Minx P."/>
            <person name="Pepin K.H."/>
            <person name="Johnson M."/>
            <person name="Thiruvilangam P."/>
            <person name="Bhonagiri V."/>
            <person name="Nash W.E."/>
            <person name="Mardis E.R."/>
            <person name="Wilson R.K."/>
        </authorList>
    </citation>
    <scope>NUCLEOTIDE SEQUENCE [LARGE SCALE GENOMIC DNA]</scope>
    <source>
        <strain evidence="1 2">ATCC 29799</strain>
    </source>
</reference>
<reference evidence="1 2" key="2">
    <citation type="submission" date="2007-06" db="EMBL/GenBank/DDBJ databases">
        <title>Draft genome sequence of Pseudoflavonifractor capillosus ATCC 29799.</title>
        <authorList>
            <person name="Sudarsanam P."/>
            <person name="Ley R."/>
            <person name="Guruge J."/>
            <person name="Turnbaugh P.J."/>
            <person name="Mahowald M."/>
            <person name="Liep D."/>
            <person name="Gordon J."/>
        </authorList>
    </citation>
    <scope>NUCLEOTIDE SEQUENCE [LARGE SCALE GENOMIC DNA]</scope>
    <source>
        <strain evidence="1 2">ATCC 29799</strain>
    </source>
</reference>
<dbReference type="Proteomes" id="UP000003639">
    <property type="component" value="Unassembled WGS sequence"/>
</dbReference>
<dbReference type="Gene3D" id="1.10.10.10">
    <property type="entry name" value="Winged helix-like DNA-binding domain superfamily/Winged helix DNA-binding domain"/>
    <property type="match status" value="1"/>
</dbReference>
<dbReference type="eggNOG" id="COG1595">
    <property type="taxonomic scope" value="Bacteria"/>
</dbReference>
<proteinExistence type="predicted"/>
<dbReference type="STRING" id="411467.BACCAP_03114"/>
<protein>
    <recommendedName>
        <fullName evidence="3">RNA polymerase sigma factor, sigma-70 family</fullName>
    </recommendedName>
</protein>
<sequence>MGGHANGTEEIILDKRREEHIQHVFDGFCKRVLKNAANDYYDEIMRRSKHEVLLADCWNLPHTIDEYVLESAVYTVLGEDIRFTNSALINALDSLSEENRTIILATCVMGLPDREIAEHLKVVRRTLTYRKAKLLQELRRVLSDV</sequence>
<dbReference type="InterPro" id="IPR013324">
    <property type="entry name" value="RNA_pol_sigma_r3/r4-like"/>
</dbReference>
<accession>A6NY18</accession>